<dbReference type="EMBL" id="JAVRFD010000035">
    <property type="protein sequence ID" value="MDT0549608.1"/>
    <property type="molecule type" value="Genomic_DNA"/>
</dbReference>
<keyword evidence="1" id="KW-0812">Transmembrane</keyword>
<dbReference type="Proteomes" id="UP001180754">
    <property type="component" value="Unassembled WGS sequence"/>
</dbReference>
<accession>A0ABU2XUK5</accession>
<feature type="transmembrane region" description="Helical" evidence="1">
    <location>
        <begin position="63"/>
        <end position="82"/>
    </location>
</feature>
<protein>
    <recommendedName>
        <fullName evidence="4">SPW repeat-containing protein</fullName>
    </recommendedName>
</protein>
<organism evidence="2 3">
    <name type="scientific">Streptomyces lonegramiae</name>
    <dbReference type="NCBI Taxonomy" id="3075524"/>
    <lineage>
        <taxon>Bacteria</taxon>
        <taxon>Bacillati</taxon>
        <taxon>Actinomycetota</taxon>
        <taxon>Actinomycetes</taxon>
        <taxon>Kitasatosporales</taxon>
        <taxon>Streptomycetaceae</taxon>
        <taxon>Streptomyces</taxon>
    </lineage>
</organism>
<dbReference type="RefSeq" id="WP_311730173.1">
    <property type="nucleotide sequence ID" value="NZ_JAVRFD010000035.1"/>
</dbReference>
<proteinExistence type="predicted"/>
<comment type="caution">
    <text evidence="2">The sequence shown here is derived from an EMBL/GenBank/DDBJ whole genome shotgun (WGS) entry which is preliminary data.</text>
</comment>
<reference evidence="2" key="1">
    <citation type="submission" date="2024-05" db="EMBL/GenBank/DDBJ databases">
        <title>30 novel species of actinomycetes from the DSMZ collection.</title>
        <authorList>
            <person name="Nouioui I."/>
        </authorList>
    </citation>
    <scope>NUCLEOTIDE SEQUENCE</scope>
    <source>
        <strain evidence="2">DSM 41529</strain>
    </source>
</reference>
<evidence type="ECO:0000256" key="1">
    <source>
        <dbReference type="SAM" id="Phobius"/>
    </source>
</evidence>
<evidence type="ECO:0000313" key="3">
    <source>
        <dbReference type="Proteomes" id="UP001180754"/>
    </source>
</evidence>
<gene>
    <name evidence="2" type="ORF">RND15_44205</name>
</gene>
<keyword evidence="1" id="KW-0472">Membrane</keyword>
<keyword evidence="1" id="KW-1133">Transmembrane helix</keyword>
<name>A0ABU2XUK5_9ACTN</name>
<evidence type="ECO:0000313" key="2">
    <source>
        <dbReference type="EMBL" id="MDT0549608.1"/>
    </source>
</evidence>
<feature type="transmembrane region" description="Helical" evidence="1">
    <location>
        <begin position="20"/>
        <end position="42"/>
    </location>
</feature>
<keyword evidence="3" id="KW-1185">Reference proteome</keyword>
<evidence type="ECO:0008006" key="4">
    <source>
        <dbReference type="Google" id="ProtNLM"/>
    </source>
</evidence>
<sequence length="123" mass="12942">MTGHEDEERGWHVAEFLWPALGFPAVLFSFALLVVAGYWLVVLIGGAGGVDAFDGGDGVHADVAGLPVTIIVSTGVVISWFVSLIGTVLIGWPWLRAAVLPAALGAAWVGVRLQRRLAARLPS</sequence>
<feature type="transmembrane region" description="Helical" evidence="1">
    <location>
        <begin position="94"/>
        <end position="111"/>
    </location>
</feature>